<evidence type="ECO:0000313" key="2">
    <source>
        <dbReference type="Proteomes" id="UP001207468"/>
    </source>
</evidence>
<reference evidence="1" key="1">
    <citation type="submission" date="2021-03" db="EMBL/GenBank/DDBJ databases">
        <title>Evolutionary priming and transition to the ectomycorrhizal habit in an iconic lineage of mushroom-forming fungi: is preadaptation a requirement?</title>
        <authorList>
            <consortium name="DOE Joint Genome Institute"/>
            <person name="Looney B.P."/>
            <person name="Miyauchi S."/>
            <person name="Morin E."/>
            <person name="Drula E."/>
            <person name="Courty P.E."/>
            <person name="Chicoki N."/>
            <person name="Fauchery L."/>
            <person name="Kohler A."/>
            <person name="Kuo A."/>
            <person name="LaButti K."/>
            <person name="Pangilinan J."/>
            <person name="Lipzen A."/>
            <person name="Riley R."/>
            <person name="Andreopoulos W."/>
            <person name="He G."/>
            <person name="Johnson J."/>
            <person name="Barry K.W."/>
            <person name="Grigoriev I.V."/>
            <person name="Nagy L."/>
            <person name="Hibbett D."/>
            <person name="Henrissat B."/>
            <person name="Matheny P.B."/>
            <person name="Labbe J."/>
            <person name="Martin A.F."/>
        </authorList>
    </citation>
    <scope>NUCLEOTIDE SEQUENCE</scope>
    <source>
        <strain evidence="1">BPL698</strain>
    </source>
</reference>
<keyword evidence="2" id="KW-1185">Reference proteome</keyword>
<name>A0ACC0TVZ7_9AGAM</name>
<evidence type="ECO:0000313" key="1">
    <source>
        <dbReference type="EMBL" id="KAI9448664.1"/>
    </source>
</evidence>
<dbReference type="Proteomes" id="UP001207468">
    <property type="component" value="Unassembled WGS sequence"/>
</dbReference>
<protein>
    <submittedName>
        <fullName evidence="1">Uncharacterized protein</fullName>
    </submittedName>
</protein>
<sequence>MITLLIEDRRHGTDELAEVHVPLKTAGEGYVWADAMDVCAALQSGPSRIDGPAKVFTMRGKYRQIFLRVSADGEETTQSANLQVETNKTLSIVVEGVGTL</sequence>
<proteinExistence type="predicted"/>
<organism evidence="1 2">
    <name type="scientific">Russula earlei</name>
    <dbReference type="NCBI Taxonomy" id="71964"/>
    <lineage>
        <taxon>Eukaryota</taxon>
        <taxon>Fungi</taxon>
        <taxon>Dikarya</taxon>
        <taxon>Basidiomycota</taxon>
        <taxon>Agaricomycotina</taxon>
        <taxon>Agaricomycetes</taxon>
        <taxon>Russulales</taxon>
        <taxon>Russulaceae</taxon>
        <taxon>Russula</taxon>
    </lineage>
</organism>
<gene>
    <name evidence="1" type="ORF">F5148DRAFT_988047</name>
</gene>
<dbReference type="EMBL" id="JAGFNK010000571">
    <property type="protein sequence ID" value="KAI9448664.1"/>
    <property type="molecule type" value="Genomic_DNA"/>
</dbReference>
<comment type="caution">
    <text evidence="1">The sequence shown here is derived from an EMBL/GenBank/DDBJ whole genome shotgun (WGS) entry which is preliminary data.</text>
</comment>
<accession>A0ACC0TVZ7</accession>